<evidence type="ECO:0000313" key="4">
    <source>
        <dbReference type="EMBL" id="KAA8904915.1"/>
    </source>
</evidence>
<evidence type="ECO:0000256" key="1">
    <source>
        <dbReference type="ARBA" id="ARBA00004496"/>
    </source>
</evidence>
<proteinExistence type="inferred from homology"/>
<evidence type="ECO:0008006" key="6">
    <source>
        <dbReference type="Google" id="ProtNLM"/>
    </source>
</evidence>
<dbReference type="InterPro" id="IPR024792">
    <property type="entry name" value="RhoGDI_dom_sf"/>
</dbReference>
<gene>
    <name evidence="4" type="ORF">DIURU_001751</name>
</gene>
<evidence type="ECO:0000256" key="2">
    <source>
        <dbReference type="ARBA" id="ARBA00009758"/>
    </source>
</evidence>
<dbReference type="GO" id="GO:0016020">
    <property type="term" value="C:membrane"/>
    <property type="evidence" value="ECO:0007669"/>
    <property type="project" value="TreeGrafter"/>
</dbReference>
<comment type="similarity">
    <text evidence="2">Belongs to the Rho GDI family.</text>
</comment>
<accession>A0A642UT59</accession>
<dbReference type="EMBL" id="SWFT01000051">
    <property type="protein sequence ID" value="KAA8904915.1"/>
    <property type="molecule type" value="Genomic_DNA"/>
</dbReference>
<sequence length="159" mass="18259">MPEKQLKTREEIVADFENELIELHGMTVTVDGHPPLEFSRDMEPMPQRLHFILPEYSTYTLTVRFKTPNKQLSKLRYKQSVKKAGMTLNSRDEHLCDSTNLEEMHTVTLPPETLPGGTFLRGVYPATSKFLEDDEPVLRCKWTIELVSKKHAPAIGGYE</sequence>
<dbReference type="PANTHER" id="PTHR10980:SF3">
    <property type="entry name" value="LD16419P"/>
    <property type="match status" value="1"/>
</dbReference>
<dbReference type="GO" id="GO:0007266">
    <property type="term" value="P:Rho protein signal transduction"/>
    <property type="evidence" value="ECO:0007669"/>
    <property type="project" value="InterPro"/>
</dbReference>
<dbReference type="Pfam" id="PF02115">
    <property type="entry name" value="Rho_GDI"/>
    <property type="match status" value="1"/>
</dbReference>
<reference evidence="4 5" key="1">
    <citation type="submission" date="2019-07" db="EMBL/GenBank/DDBJ databases">
        <title>Genome assembly of two rare yeast pathogens: Diutina rugosa and Trichomonascus ciferrii.</title>
        <authorList>
            <person name="Mixao V."/>
            <person name="Saus E."/>
            <person name="Hansen A."/>
            <person name="Lass-Flor C."/>
            <person name="Gabaldon T."/>
        </authorList>
    </citation>
    <scope>NUCLEOTIDE SEQUENCE [LARGE SCALE GENOMIC DNA]</scope>
    <source>
        <strain evidence="4 5">CBS 613</strain>
    </source>
</reference>
<dbReference type="InterPro" id="IPR000406">
    <property type="entry name" value="Rho_GDI"/>
</dbReference>
<dbReference type="VEuPathDB" id="FungiDB:DIURU_001751"/>
<comment type="caution">
    <text evidence="4">The sequence shown here is derived from an EMBL/GenBank/DDBJ whole genome shotgun (WGS) entry which is preliminary data.</text>
</comment>
<dbReference type="SUPFAM" id="SSF81296">
    <property type="entry name" value="E set domains"/>
    <property type="match status" value="1"/>
</dbReference>
<protein>
    <recommendedName>
        <fullName evidence="6">Rho GDP-dissociation inhibitor</fullName>
    </recommendedName>
</protein>
<dbReference type="Gene3D" id="2.70.50.30">
    <property type="entry name" value="Coagulation Factor XIII, subunit A, domain 1"/>
    <property type="match status" value="1"/>
</dbReference>
<dbReference type="InterPro" id="IPR014756">
    <property type="entry name" value="Ig_E-set"/>
</dbReference>
<dbReference type="PANTHER" id="PTHR10980">
    <property type="entry name" value="RHO GDP-DISSOCIATION INHIBITOR"/>
    <property type="match status" value="1"/>
</dbReference>
<dbReference type="GO" id="GO:0005829">
    <property type="term" value="C:cytosol"/>
    <property type="evidence" value="ECO:0007669"/>
    <property type="project" value="TreeGrafter"/>
</dbReference>
<dbReference type="GO" id="GO:0005094">
    <property type="term" value="F:Rho GDP-dissociation inhibitor activity"/>
    <property type="evidence" value="ECO:0007669"/>
    <property type="project" value="InterPro"/>
</dbReference>
<keyword evidence="3" id="KW-0963">Cytoplasm</keyword>
<comment type="subcellular location">
    <subcellularLocation>
        <location evidence="1">Cytoplasm</location>
    </subcellularLocation>
</comment>
<dbReference type="AlphaFoldDB" id="A0A642UT59"/>
<dbReference type="Proteomes" id="UP000449547">
    <property type="component" value="Unassembled WGS sequence"/>
</dbReference>
<name>A0A642UT59_DIURU</name>
<dbReference type="OMA" id="IWSYKWT"/>
<keyword evidence="5" id="KW-1185">Reference proteome</keyword>
<dbReference type="GeneID" id="54780404"/>
<evidence type="ECO:0000313" key="5">
    <source>
        <dbReference type="Proteomes" id="UP000449547"/>
    </source>
</evidence>
<organism evidence="4 5">
    <name type="scientific">Diutina rugosa</name>
    <name type="common">Yeast</name>
    <name type="synonym">Candida rugosa</name>
    <dbReference type="NCBI Taxonomy" id="5481"/>
    <lineage>
        <taxon>Eukaryota</taxon>
        <taxon>Fungi</taxon>
        <taxon>Dikarya</taxon>
        <taxon>Ascomycota</taxon>
        <taxon>Saccharomycotina</taxon>
        <taxon>Pichiomycetes</taxon>
        <taxon>Debaryomycetaceae</taxon>
        <taxon>Diutina</taxon>
    </lineage>
</organism>
<evidence type="ECO:0000256" key="3">
    <source>
        <dbReference type="ARBA" id="ARBA00022490"/>
    </source>
</evidence>
<dbReference type="OrthoDB" id="4005750at2759"/>
<dbReference type="RefSeq" id="XP_034013430.1">
    <property type="nucleotide sequence ID" value="XM_034154329.1"/>
</dbReference>